<dbReference type="Gene3D" id="3.40.50.10170">
    <property type="match status" value="1"/>
</dbReference>
<dbReference type="RefSeq" id="WP_381443813.1">
    <property type="nucleotide sequence ID" value="NZ_JBHSNP010000011.1"/>
</dbReference>
<dbReference type="InterPro" id="IPR003797">
    <property type="entry name" value="DegV"/>
</dbReference>
<dbReference type="EMBL" id="JBHSNP010000011">
    <property type="protein sequence ID" value="MFC5603404.1"/>
    <property type="molecule type" value="Genomic_DNA"/>
</dbReference>
<evidence type="ECO:0000256" key="2">
    <source>
        <dbReference type="ARBA" id="ARBA00023121"/>
    </source>
</evidence>
<dbReference type="SUPFAM" id="SSF82549">
    <property type="entry name" value="DAK1/DegV-like"/>
    <property type="match status" value="1"/>
</dbReference>
<keyword evidence="4" id="KW-1185">Reference proteome</keyword>
<keyword evidence="2" id="KW-0446">Lipid-binding</keyword>
<reference evidence="4" key="1">
    <citation type="journal article" date="2019" name="Int. J. Syst. Evol. Microbiol.">
        <title>The Global Catalogue of Microorganisms (GCM) 10K type strain sequencing project: providing services to taxonomists for standard genome sequencing and annotation.</title>
        <authorList>
            <consortium name="The Broad Institute Genomics Platform"/>
            <consortium name="The Broad Institute Genome Sequencing Center for Infectious Disease"/>
            <person name="Wu L."/>
            <person name="Ma J."/>
        </authorList>
    </citation>
    <scope>NUCLEOTIDE SEQUENCE [LARGE SCALE GENOMIC DNA]</scope>
    <source>
        <strain evidence="4">KACC 11299</strain>
    </source>
</reference>
<evidence type="ECO:0000256" key="1">
    <source>
        <dbReference type="ARBA" id="ARBA00003238"/>
    </source>
</evidence>
<organism evidence="3 4">
    <name type="scientific">Sporosarcina koreensis</name>
    <dbReference type="NCBI Taxonomy" id="334735"/>
    <lineage>
        <taxon>Bacteria</taxon>
        <taxon>Bacillati</taxon>
        <taxon>Bacillota</taxon>
        <taxon>Bacilli</taxon>
        <taxon>Bacillales</taxon>
        <taxon>Caryophanaceae</taxon>
        <taxon>Sporosarcina</taxon>
    </lineage>
</organism>
<dbReference type="InterPro" id="IPR050270">
    <property type="entry name" value="DegV_domain_contain"/>
</dbReference>
<dbReference type="Pfam" id="PF02645">
    <property type="entry name" value="DegV"/>
    <property type="match status" value="1"/>
</dbReference>
<sequence>MKKIHIVTDSTADLIENYTDQYDIHVVPLTIHIDGNTYSDGIDLQPETFIEKMKDSKELPKSSQPAAGVFKELYDRLGKDGSEIISIHMTGGMSGTVKSAEAAAGMTDSKVTVIDSMFISHALTFQVVEAAKMAQDGKSVEEIVKRLVDVRKNTTLFVVVDMLDNLVKGGRIGKGKALIGSLLNIKPIATLQDGVYTPVGKARSHKQVVSQLFKAFKEETAGKIIRSVGISHANGLAMAEPLVKLLEESGLKDVKFSFTSPIISTHTGEGAIGFMYYTD</sequence>
<accession>A0ABW0TWK9</accession>
<evidence type="ECO:0000313" key="3">
    <source>
        <dbReference type="EMBL" id="MFC5603404.1"/>
    </source>
</evidence>
<evidence type="ECO:0000313" key="4">
    <source>
        <dbReference type="Proteomes" id="UP001596071"/>
    </source>
</evidence>
<proteinExistence type="predicted"/>
<dbReference type="Proteomes" id="UP001596071">
    <property type="component" value="Unassembled WGS sequence"/>
</dbReference>
<dbReference type="Gene3D" id="3.30.1180.10">
    <property type="match status" value="1"/>
</dbReference>
<comment type="caution">
    <text evidence="3">The sequence shown here is derived from an EMBL/GenBank/DDBJ whole genome shotgun (WGS) entry which is preliminary data.</text>
</comment>
<comment type="function">
    <text evidence="1">May bind long-chain fatty acids, such as palmitate, and may play a role in lipid transport or fatty acid metabolism.</text>
</comment>
<name>A0ABW0TWK9_9BACL</name>
<gene>
    <name evidence="3" type="ORF">ACFPTP_09215</name>
</gene>
<dbReference type="InterPro" id="IPR043168">
    <property type="entry name" value="DegV_C"/>
</dbReference>
<dbReference type="NCBIfam" id="TIGR00762">
    <property type="entry name" value="DegV"/>
    <property type="match status" value="1"/>
</dbReference>
<dbReference type="PROSITE" id="PS51482">
    <property type="entry name" value="DEGV"/>
    <property type="match status" value="1"/>
</dbReference>
<protein>
    <submittedName>
        <fullName evidence="3">DegV family protein</fullName>
    </submittedName>
</protein>
<dbReference type="PANTHER" id="PTHR33434">
    <property type="entry name" value="DEGV DOMAIN-CONTAINING PROTEIN DR_1986-RELATED"/>
    <property type="match status" value="1"/>
</dbReference>
<dbReference type="PANTHER" id="PTHR33434:SF8">
    <property type="entry name" value="DEGV DOMAIN-CONTAINING PROTEIN SPR1019"/>
    <property type="match status" value="1"/>
</dbReference>